<evidence type="ECO:0000256" key="1">
    <source>
        <dbReference type="ARBA" id="ARBA00004395"/>
    </source>
</evidence>
<feature type="region of interest" description="Disordered" evidence="9">
    <location>
        <begin position="380"/>
        <end position="412"/>
    </location>
</feature>
<dbReference type="OMA" id="DINEWEH"/>
<dbReference type="SMART" id="SM00762">
    <property type="entry name" value="Cog4"/>
    <property type="match status" value="1"/>
</dbReference>
<evidence type="ECO:0000256" key="5">
    <source>
        <dbReference type="ARBA" id="ARBA00022927"/>
    </source>
</evidence>
<dbReference type="GO" id="GO:0000425">
    <property type="term" value="P:pexophagy"/>
    <property type="evidence" value="ECO:0007669"/>
    <property type="project" value="EnsemblFungi"/>
</dbReference>
<accession>I2H5R5</accession>
<dbReference type="InParanoid" id="I2H5R5"/>
<organism evidence="11 12">
    <name type="scientific">Henningerozyma blattae (strain ATCC 34711 / CBS 6284 / DSM 70876 / NBRC 10599 / NRRL Y-10934 / UCD 77-7)</name>
    <name type="common">Yeast</name>
    <name type="synonym">Tetrapisispora blattae</name>
    <dbReference type="NCBI Taxonomy" id="1071380"/>
    <lineage>
        <taxon>Eukaryota</taxon>
        <taxon>Fungi</taxon>
        <taxon>Dikarya</taxon>
        <taxon>Ascomycota</taxon>
        <taxon>Saccharomycotina</taxon>
        <taxon>Saccharomycetes</taxon>
        <taxon>Saccharomycetales</taxon>
        <taxon>Saccharomycetaceae</taxon>
        <taxon>Henningerozyma</taxon>
    </lineage>
</organism>
<dbReference type="GO" id="GO:0017119">
    <property type="term" value="C:Golgi transport complex"/>
    <property type="evidence" value="ECO:0007669"/>
    <property type="project" value="EnsemblFungi"/>
</dbReference>
<proteinExistence type="inferred from homology"/>
<dbReference type="PANTHER" id="PTHR24016:SF0">
    <property type="entry name" value="CONSERVED OLIGOMERIC GOLGI COMPLEX SUBUNIT 4"/>
    <property type="match status" value="1"/>
</dbReference>
<reference evidence="11 12" key="1">
    <citation type="journal article" date="2011" name="Proc. Natl. Acad. Sci. U.S.A.">
        <title>Evolutionary erosion of yeast sex chromosomes by mating-type switching accidents.</title>
        <authorList>
            <person name="Gordon J.L."/>
            <person name="Armisen D."/>
            <person name="Proux-Wera E."/>
            <person name="Oheigeartaigh S.S."/>
            <person name="Byrne K.P."/>
            <person name="Wolfe K.H."/>
        </authorList>
    </citation>
    <scope>NUCLEOTIDE SEQUENCE [LARGE SCALE GENOMIC DNA]</scope>
    <source>
        <strain evidence="12">ATCC 34711 / CBS 6284 / DSM 70876 / NBRC 10599 / NRRL Y-10934 / UCD 77-7</strain>
    </source>
</reference>
<dbReference type="eggNOG" id="KOG0412">
    <property type="taxonomic scope" value="Eukaryota"/>
</dbReference>
<dbReference type="EMBL" id="HE806321">
    <property type="protein sequence ID" value="CCH61717.1"/>
    <property type="molecule type" value="Genomic_DNA"/>
</dbReference>
<evidence type="ECO:0000256" key="8">
    <source>
        <dbReference type="ARBA" id="ARBA00031340"/>
    </source>
</evidence>
<evidence type="ECO:0000256" key="3">
    <source>
        <dbReference type="ARBA" id="ARBA00020975"/>
    </source>
</evidence>
<dbReference type="InterPro" id="IPR048682">
    <property type="entry name" value="COG4"/>
</dbReference>
<feature type="compositionally biased region" description="Polar residues" evidence="9">
    <location>
        <begin position="388"/>
        <end position="412"/>
    </location>
</feature>
<dbReference type="GeneID" id="14496826"/>
<dbReference type="GO" id="GO:0000301">
    <property type="term" value="P:retrograde transport, vesicle recycling within Golgi"/>
    <property type="evidence" value="ECO:0007669"/>
    <property type="project" value="EnsemblFungi"/>
</dbReference>
<evidence type="ECO:0000313" key="12">
    <source>
        <dbReference type="Proteomes" id="UP000002866"/>
    </source>
</evidence>
<dbReference type="KEGG" id="tbl:TBLA_0F01750"/>
<feature type="region of interest" description="Disordered" evidence="9">
    <location>
        <begin position="597"/>
        <end position="627"/>
    </location>
</feature>
<dbReference type="GO" id="GO:0032258">
    <property type="term" value="P:cytoplasm to vacuole targeting by the Cvt pathway"/>
    <property type="evidence" value="ECO:0007669"/>
    <property type="project" value="EnsemblFungi"/>
</dbReference>
<keyword evidence="12" id="KW-1185">Reference proteome</keyword>
<name>I2H5R5_HENB6</name>
<dbReference type="Pfam" id="PF20662">
    <property type="entry name" value="COG4_C"/>
    <property type="match status" value="1"/>
</dbReference>
<dbReference type="AlphaFoldDB" id="I2H5R5"/>
<keyword evidence="6" id="KW-0333">Golgi apparatus</keyword>
<protein>
    <recommendedName>
        <fullName evidence="3">Conserved oligomeric Golgi complex subunit 4</fullName>
    </recommendedName>
    <alternativeName>
        <fullName evidence="8">Component of oligomeric Golgi complex 4</fullName>
    </alternativeName>
</protein>
<comment type="subcellular location">
    <subcellularLocation>
        <location evidence="1">Golgi apparatus membrane</location>
        <topology evidence="1">Peripheral membrane protein</topology>
    </subcellularLocation>
</comment>
<dbReference type="Proteomes" id="UP000002866">
    <property type="component" value="Chromosome 6"/>
</dbReference>
<dbReference type="GO" id="GO:0000139">
    <property type="term" value="C:Golgi membrane"/>
    <property type="evidence" value="ECO:0007669"/>
    <property type="project" value="UniProtKB-SubCell"/>
</dbReference>
<feature type="compositionally biased region" description="Low complexity" evidence="9">
    <location>
        <begin position="610"/>
        <end position="627"/>
    </location>
</feature>
<evidence type="ECO:0000256" key="4">
    <source>
        <dbReference type="ARBA" id="ARBA00022448"/>
    </source>
</evidence>
<dbReference type="FunCoup" id="I2H5R5">
    <property type="interactions" value="861"/>
</dbReference>
<keyword evidence="7" id="KW-0472">Membrane</keyword>
<evidence type="ECO:0000256" key="9">
    <source>
        <dbReference type="SAM" id="MobiDB-lite"/>
    </source>
</evidence>
<gene>
    <name evidence="11" type="primary">TBLA0F01750</name>
    <name evidence="11" type="ORF">TBLA_0F01750</name>
</gene>
<dbReference type="Gene3D" id="1.20.58.1970">
    <property type="match status" value="1"/>
</dbReference>
<dbReference type="InterPro" id="IPR048684">
    <property type="entry name" value="COG4_C"/>
</dbReference>
<dbReference type="Pfam" id="PF20663">
    <property type="entry name" value="COG4_N"/>
    <property type="match status" value="1"/>
</dbReference>
<evidence type="ECO:0000313" key="11">
    <source>
        <dbReference type="EMBL" id="CCH61717.1"/>
    </source>
</evidence>
<dbReference type="STRING" id="1071380.I2H5R5"/>
<dbReference type="InterPro" id="IPR048680">
    <property type="entry name" value="COG4_N"/>
</dbReference>
<keyword evidence="5" id="KW-0653">Protein transport</keyword>
<dbReference type="HOGENOM" id="CLU_014853_3_0_1"/>
<sequence>MDSLTTKNKSGNTLSTNSNEIPTASWDTLVLDGQLSKNLAKYNQLIEKITTQSQVTKLHSLIINDHLNQSNSLSVFISNIQLNHNKDLRKLELKRTDLTNTLSNFQSSLSTVSKTNNVTSLINSNIQSIDLQRSLIKKTLKFLSHVRTLKNDIILIHSALLTKDYLVAAKAISEVRSLPPDIIDSTFVKKTVPSSEIPEIPRILIDNWCKELTDLFKSKFIDAARSKNIEDLTLMFKMFPMVGENTLGLDLYSKYICDIIANESRKIITDETNKNSDNGAHHINPSKIPGFYAKVILHLFKIVSTVINEHSKIISTSYGNIHMIHVMEKIEKETDLQTGLVLDIFLETRKVDRILSEINEWNDLHSLKIKNLNKSLVANTHHTREKSSSPSIHGKVSSTEKNLHSRTNSSNENNIQDLDSVVSFSINDLSLLIDEFSQILQNWSMYARFFSIRWNEFSDIKFNILQPPPPIANSQFVSKLSNENLLNNFESLVVHNLYRSFDKSLKIEDLPSLNDYIINDELNFKDISSNPISSVVEDLTLFIRRNLISTVNTGQFSVLDNFLNQLAKFIQNEFLVKFMQSKFKFLQSRLNTSTNLKKYTPKSLEPPPNSTSLHPPSSPPRSNSPASFAEKYASSTLSQFGFNFRGAAANALTNIQSNLQAVVSDEESVLALHHYLIYVNTLFVEIIFIHKLLIEETIEDNPTMLKDNFPFNNEFQEVIIKLKNCEKLIIRQTEKLQKWSIKYLFENIVKSKIRSLLIPLFINGTENSYIAGAEDFEDMTTVNEFITKWKPFIVPYKNILCTDAYNELLSYVVQNIVTVLEDKIMLLKVNELGAAKLDRELSLFIATICSLNYVLREKFTKLTQIVLLLGFDEDDMDPNTNDLKEEIKSSITWVLSPQERIKIRKIKVD</sequence>
<dbReference type="PANTHER" id="PTHR24016">
    <property type="entry name" value="CONSERVED OLIGOMERIC GOLGI COMPLEX SUBUNIT 4"/>
    <property type="match status" value="1"/>
</dbReference>
<dbReference type="RefSeq" id="XP_004181236.1">
    <property type="nucleotide sequence ID" value="XM_004181188.1"/>
</dbReference>
<evidence type="ECO:0000256" key="2">
    <source>
        <dbReference type="ARBA" id="ARBA00009215"/>
    </source>
</evidence>
<comment type="similarity">
    <text evidence="2">Belongs to the COG4 family.</text>
</comment>
<dbReference type="OrthoDB" id="47059at2759"/>
<evidence type="ECO:0000256" key="7">
    <source>
        <dbReference type="ARBA" id="ARBA00023136"/>
    </source>
</evidence>
<feature type="domain" description="COG4 transport protein middle alpha-helical bundle" evidence="10">
    <location>
        <begin position="205"/>
        <end position="584"/>
    </location>
</feature>
<evidence type="ECO:0000256" key="6">
    <source>
        <dbReference type="ARBA" id="ARBA00023034"/>
    </source>
</evidence>
<evidence type="ECO:0000259" key="10">
    <source>
        <dbReference type="SMART" id="SM00762"/>
    </source>
</evidence>
<dbReference type="Pfam" id="PF08318">
    <property type="entry name" value="COG4_m"/>
    <property type="match status" value="1"/>
</dbReference>
<keyword evidence="4" id="KW-0813">Transport</keyword>
<dbReference type="InterPro" id="IPR013167">
    <property type="entry name" value="COG4_M"/>
</dbReference>